<dbReference type="Pfam" id="PF07963">
    <property type="entry name" value="N_methyl"/>
    <property type="match status" value="1"/>
</dbReference>
<keyword evidence="8" id="KW-0472">Membrane</keyword>
<dbReference type="PROSITE" id="PS00409">
    <property type="entry name" value="PROKAR_NTER_METHYL"/>
    <property type="match status" value="1"/>
</dbReference>
<evidence type="ECO:0000256" key="9">
    <source>
        <dbReference type="ARBA" id="ARBA00025772"/>
    </source>
</evidence>
<keyword evidence="7" id="KW-1133">Transmembrane helix</keyword>
<evidence type="ECO:0000256" key="7">
    <source>
        <dbReference type="ARBA" id="ARBA00022989"/>
    </source>
</evidence>
<comment type="subcellular location">
    <subcellularLocation>
        <location evidence="1">Cell inner membrane</location>
        <topology evidence="1">Single-pass membrane protein</topology>
    </subcellularLocation>
</comment>
<proteinExistence type="inferred from homology"/>
<evidence type="ECO:0000259" key="11">
    <source>
        <dbReference type="Pfam" id="PF12019"/>
    </source>
</evidence>
<reference evidence="12 13" key="1">
    <citation type="submission" date="2024-02" db="EMBL/GenBank/DDBJ databases">
        <title>Bacteria isolated from the canopy kelp, Nereocystis luetkeana.</title>
        <authorList>
            <person name="Pfister C.A."/>
            <person name="Younker I.T."/>
            <person name="Light S.H."/>
        </authorList>
    </citation>
    <scope>NUCLEOTIDE SEQUENCE [LARGE SCALE GENOMIC DNA]</scope>
    <source>
        <strain evidence="12 13">TI.2.07</strain>
    </source>
</reference>
<dbReference type="Pfam" id="PF12019">
    <property type="entry name" value="GspH"/>
    <property type="match status" value="1"/>
</dbReference>
<name>A0ABU9HB95_9GAMM</name>
<evidence type="ECO:0000256" key="5">
    <source>
        <dbReference type="ARBA" id="ARBA00022519"/>
    </source>
</evidence>
<sequence>MKKSGFTLVEMLITISILAILLAIGVPSFKSAISNSNMISNANGMIGAFNYARTEAIKRGEPVNINQVNGDWTKGIVVWANIDAVNTMSNDEVLRVWPAFDGETTVSSTQTTFTFNATGEVNNNDVLQICDDRTGEKGMQISILISGVIFSESVTCV</sequence>
<evidence type="ECO:0000256" key="4">
    <source>
        <dbReference type="ARBA" id="ARBA00022481"/>
    </source>
</evidence>
<evidence type="ECO:0000313" key="12">
    <source>
        <dbReference type="EMBL" id="MEL0659065.1"/>
    </source>
</evidence>
<evidence type="ECO:0000256" key="6">
    <source>
        <dbReference type="ARBA" id="ARBA00022692"/>
    </source>
</evidence>
<accession>A0ABU9HB95</accession>
<comment type="similarity">
    <text evidence="9">Belongs to the GSP H family.</text>
</comment>
<dbReference type="InterPro" id="IPR045584">
    <property type="entry name" value="Pilin-like"/>
</dbReference>
<protein>
    <recommendedName>
        <fullName evidence="2">Type II secretion system protein H</fullName>
    </recommendedName>
    <alternativeName>
        <fullName evidence="10">General secretion pathway protein H</fullName>
    </alternativeName>
</protein>
<dbReference type="NCBIfam" id="TIGR02532">
    <property type="entry name" value="IV_pilin_GFxxxE"/>
    <property type="match status" value="1"/>
</dbReference>
<evidence type="ECO:0000256" key="3">
    <source>
        <dbReference type="ARBA" id="ARBA00022475"/>
    </source>
</evidence>
<evidence type="ECO:0000256" key="1">
    <source>
        <dbReference type="ARBA" id="ARBA00004377"/>
    </source>
</evidence>
<dbReference type="RefSeq" id="WP_341627659.1">
    <property type="nucleotide sequence ID" value="NZ_JBAKBA010000014.1"/>
</dbReference>
<feature type="domain" description="General secretion pathway GspH" evidence="11">
    <location>
        <begin position="42"/>
        <end position="146"/>
    </location>
</feature>
<evidence type="ECO:0000256" key="2">
    <source>
        <dbReference type="ARBA" id="ARBA00021549"/>
    </source>
</evidence>
<dbReference type="InterPro" id="IPR022346">
    <property type="entry name" value="T2SS_GspH"/>
</dbReference>
<evidence type="ECO:0000313" key="13">
    <source>
        <dbReference type="Proteomes" id="UP001366060"/>
    </source>
</evidence>
<keyword evidence="4" id="KW-0488">Methylation</keyword>
<keyword evidence="13" id="KW-1185">Reference proteome</keyword>
<evidence type="ECO:0000256" key="8">
    <source>
        <dbReference type="ARBA" id="ARBA00023136"/>
    </source>
</evidence>
<comment type="caution">
    <text evidence="12">The sequence shown here is derived from an EMBL/GenBank/DDBJ whole genome shotgun (WGS) entry which is preliminary data.</text>
</comment>
<dbReference type="SUPFAM" id="SSF54523">
    <property type="entry name" value="Pili subunits"/>
    <property type="match status" value="1"/>
</dbReference>
<keyword evidence="5" id="KW-0997">Cell inner membrane</keyword>
<dbReference type="Proteomes" id="UP001366060">
    <property type="component" value="Unassembled WGS sequence"/>
</dbReference>
<evidence type="ECO:0000256" key="10">
    <source>
        <dbReference type="ARBA" id="ARBA00030775"/>
    </source>
</evidence>
<dbReference type="InterPro" id="IPR012902">
    <property type="entry name" value="N_methyl_site"/>
</dbReference>
<gene>
    <name evidence="12" type="ORF">V6255_07915</name>
</gene>
<organism evidence="12 13">
    <name type="scientific">Psychromonas arctica</name>
    <dbReference type="NCBI Taxonomy" id="168275"/>
    <lineage>
        <taxon>Bacteria</taxon>
        <taxon>Pseudomonadati</taxon>
        <taxon>Pseudomonadota</taxon>
        <taxon>Gammaproteobacteria</taxon>
        <taxon>Alteromonadales</taxon>
        <taxon>Psychromonadaceae</taxon>
        <taxon>Psychromonas</taxon>
    </lineage>
</organism>
<dbReference type="EMBL" id="JBAKBA010000014">
    <property type="protein sequence ID" value="MEL0659065.1"/>
    <property type="molecule type" value="Genomic_DNA"/>
</dbReference>
<keyword evidence="6" id="KW-0812">Transmembrane</keyword>
<dbReference type="Gene3D" id="3.55.40.10">
    <property type="entry name" value="minor pseudopilin epsh domain"/>
    <property type="match status" value="1"/>
</dbReference>
<keyword evidence="3" id="KW-1003">Cell membrane</keyword>